<evidence type="ECO:0000256" key="2">
    <source>
        <dbReference type="SAM" id="Coils"/>
    </source>
</evidence>
<dbReference type="Proteomes" id="UP000321181">
    <property type="component" value="Unassembled WGS sequence"/>
</dbReference>
<evidence type="ECO:0000313" key="6">
    <source>
        <dbReference type="Proteomes" id="UP000321181"/>
    </source>
</evidence>
<dbReference type="InterPro" id="IPR001932">
    <property type="entry name" value="PPM-type_phosphatase-like_dom"/>
</dbReference>
<evidence type="ECO:0000256" key="3">
    <source>
        <dbReference type="SAM" id="MobiDB-lite"/>
    </source>
</evidence>
<dbReference type="Pfam" id="PF07228">
    <property type="entry name" value="SpoIIE"/>
    <property type="match status" value="1"/>
</dbReference>
<keyword evidence="1" id="KW-0378">Hydrolase</keyword>
<dbReference type="NCBIfam" id="TIGR00229">
    <property type="entry name" value="sensory_box"/>
    <property type="match status" value="1"/>
</dbReference>
<reference evidence="5 6" key="1">
    <citation type="submission" date="2019-07" db="EMBL/GenBank/DDBJ databases">
        <title>Whole genome shotgun sequence of Cellulomonas aerilata NBRC 106308.</title>
        <authorList>
            <person name="Hosoyama A."/>
            <person name="Uohara A."/>
            <person name="Ohji S."/>
            <person name="Ichikawa N."/>
        </authorList>
    </citation>
    <scope>NUCLEOTIDE SEQUENCE [LARGE SCALE GENOMIC DNA]</scope>
    <source>
        <strain evidence="5 6">NBRC 106308</strain>
    </source>
</reference>
<dbReference type="Gene3D" id="3.60.40.10">
    <property type="entry name" value="PPM-type phosphatase domain"/>
    <property type="match status" value="1"/>
</dbReference>
<dbReference type="SUPFAM" id="SSF55785">
    <property type="entry name" value="PYP-like sensor domain (PAS domain)"/>
    <property type="match status" value="1"/>
</dbReference>
<dbReference type="InterPro" id="IPR029016">
    <property type="entry name" value="GAF-like_dom_sf"/>
</dbReference>
<feature type="coiled-coil region" evidence="2">
    <location>
        <begin position="134"/>
        <end position="168"/>
    </location>
</feature>
<evidence type="ECO:0000259" key="4">
    <source>
        <dbReference type="PROSITE" id="PS50112"/>
    </source>
</evidence>
<dbReference type="InterPro" id="IPR035965">
    <property type="entry name" value="PAS-like_dom_sf"/>
</dbReference>
<protein>
    <recommendedName>
        <fullName evidence="4">PAS domain-containing protein</fullName>
    </recommendedName>
</protein>
<dbReference type="EMBL" id="BJYY01000019">
    <property type="protein sequence ID" value="GEO35422.1"/>
    <property type="molecule type" value="Genomic_DNA"/>
</dbReference>
<dbReference type="RefSeq" id="WP_222595954.1">
    <property type="nucleotide sequence ID" value="NZ_BAAARM010000005.1"/>
</dbReference>
<keyword evidence="2" id="KW-0175">Coiled coil</keyword>
<proteinExistence type="predicted"/>
<dbReference type="GO" id="GO:0016791">
    <property type="term" value="F:phosphatase activity"/>
    <property type="evidence" value="ECO:0007669"/>
    <property type="project" value="TreeGrafter"/>
</dbReference>
<comment type="caution">
    <text evidence="5">The sequence shown here is derived from an EMBL/GenBank/DDBJ whole genome shotgun (WGS) entry which is preliminary data.</text>
</comment>
<dbReference type="PANTHER" id="PTHR43156:SF2">
    <property type="entry name" value="STAGE II SPORULATION PROTEIN E"/>
    <property type="match status" value="1"/>
</dbReference>
<dbReference type="Gene3D" id="3.30.450.20">
    <property type="entry name" value="PAS domain"/>
    <property type="match status" value="1"/>
</dbReference>
<dbReference type="PANTHER" id="PTHR43156">
    <property type="entry name" value="STAGE II SPORULATION PROTEIN E-RELATED"/>
    <property type="match status" value="1"/>
</dbReference>
<keyword evidence="6" id="KW-1185">Reference proteome</keyword>
<dbReference type="SMART" id="SM00331">
    <property type="entry name" value="PP2C_SIG"/>
    <property type="match status" value="1"/>
</dbReference>
<dbReference type="SUPFAM" id="SSF55781">
    <property type="entry name" value="GAF domain-like"/>
    <property type="match status" value="2"/>
</dbReference>
<feature type="region of interest" description="Disordered" evidence="3">
    <location>
        <begin position="196"/>
        <end position="223"/>
    </location>
</feature>
<dbReference type="SUPFAM" id="SSF81606">
    <property type="entry name" value="PP2C-like"/>
    <property type="match status" value="1"/>
</dbReference>
<dbReference type="PROSITE" id="PS50112">
    <property type="entry name" value="PAS"/>
    <property type="match status" value="1"/>
</dbReference>
<evidence type="ECO:0000313" key="5">
    <source>
        <dbReference type="EMBL" id="GEO35422.1"/>
    </source>
</evidence>
<gene>
    <name evidence="5" type="ORF">CAE01nite_31470</name>
</gene>
<dbReference type="SMART" id="SM00065">
    <property type="entry name" value="GAF"/>
    <property type="match status" value="2"/>
</dbReference>
<sequence>MTGTPPTQRPDATVLPDESLAELYDDAPCGYLTMTDDGTLVRVNETFLRWTGLRREDLVGLRRFSDLLTVGGRIYHETHYAPLLRMQGQVREVALEVVRADGTTLPVLVSAVRRSGEGRGPDLVRTTVFDATHRRRYEQDLLAARRSAEASESRMRALQEVVERLAAAATSTEVVDVVASAAGPALAARGSTVWLTRPGASGAPDPGPGGPTSPDGPDGPDGDTLALVAWTGVEPPAVRRIGLDSSLPHAAAARDGEVHVVDPPGEGTWALGLEPVTTTPGVSRLALVPLVAHGRSLGVLAVELPPGRDLTETAQSLLGTLGRQAGQALERASLRDSEAAGARRSAFLLRAATVLAAATDFRDTLERLAEVAVPELADICLIDIVTDAGPVRMVGRHGDPALQPLVDEVVRDYAPVLGDGSPAALALAGGEVLWQPRVDVEWLRGATRDQRHLDLALATGFAGFVAVPLLAEGRMLGVITFAEGPERPEFTREDVELARELAQQVALVAARAERFDVEYRASHALQAALLPPQPPPIPGLELGVRYLPASLYADVGGDFYDVLPLADGSVAFAVGDVVGHDLTAAATMGQIRSVYRALMSDGAGPAQVVDRLQASWPVLGLERMATAVFGRLDPATGEVRLASAGHPRPLLVDAAGARLLPVEGTTLLGVRIGPTPEWSGTVPPGATLLLYTDGLVEKRSESLSVGLDRLVRVAATGLAHDPDSLCDLLLTELVGQQRSDDVALLALRRPLV</sequence>
<dbReference type="InterPro" id="IPR003018">
    <property type="entry name" value="GAF"/>
</dbReference>
<dbReference type="Pfam" id="PF13426">
    <property type="entry name" value="PAS_9"/>
    <property type="match status" value="1"/>
</dbReference>
<dbReference type="AlphaFoldDB" id="A0A512DG56"/>
<dbReference type="InterPro" id="IPR052016">
    <property type="entry name" value="Bact_Sigma-Reg"/>
</dbReference>
<name>A0A512DG56_9CELL</name>
<organism evidence="5 6">
    <name type="scientific">Cellulomonas aerilata</name>
    <dbReference type="NCBI Taxonomy" id="515326"/>
    <lineage>
        <taxon>Bacteria</taxon>
        <taxon>Bacillati</taxon>
        <taxon>Actinomycetota</taxon>
        <taxon>Actinomycetes</taxon>
        <taxon>Micrococcales</taxon>
        <taxon>Cellulomonadaceae</taxon>
        <taxon>Cellulomonas</taxon>
    </lineage>
</organism>
<dbReference type="Pfam" id="PF13185">
    <property type="entry name" value="GAF_2"/>
    <property type="match status" value="2"/>
</dbReference>
<feature type="domain" description="PAS" evidence="4">
    <location>
        <begin position="16"/>
        <end position="68"/>
    </location>
</feature>
<dbReference type="Gene3D" id="3.30.450.40">
    <property type="match status" value="2"/>
</dbReference>
<accession>A0A512DG56</accession>
<dbReference type="InterPro" id="IPR036457">
    <property type="entry name" value="PPM-type-like_dom_sf"/>
</dbReference>
<evidence type="ECO:0000256" key="1">
    <source>
        <dbReference type="ARBA" id="ARBA00022801"/>
    </source>
</evidence>
<dbReference type="CDD" id="cd00130">
    <property type="entry name" value="PAS"/>
    <property type="match status" value="1"/>
</dbReference>
<dbReference type="InterPro" id="IPR000014">
    <property type="entry name" value="PAS"/>
</dbReference>